<dbReference type="RefSeq" id="XP_009522370.1">
    <property type="nucleotide sequence ID" value="XM_009524075.1"/>
</dbReference>
<gene>
    <name evidence="2" type="ORF">PHYSODRAFT_490295</name>
</gene>
<dbReference type="InterPro" id="IPR048324">
    <property type="entry name" value="ZSWIM1-3_RNaseH-like"/>
</dbReference>
<dbReference type="Proteomes" id="UP000002640">
    <property type="component" value="Unassembled WGS sequence"/>
</dbReference>
<dbReference type="InParanoid" id="G4Z7E5"/>
<dbReference type="GeneID" id="20656543"/>
<dbReference type="KEGG" id="psoj:PHYSODRAFT_490295"/>
<evidence type="ECO:0000313" key="2">
    <source>
        <dbReference type="EMBL" id="EGZ19653.1"/>
    </source>
</evidence>
<evidence type="ECO:0000259" key="1">
    <source>
        <dbReference type="Pfam" id="PF21056"/>
    </source>
</evidence>
<dbReference type="Pfam" id="PF21056">
    <property type="entry name" value="ZSWIM1-3_RNaseH-like"/>
    <property type="match status" value="1"/>
</dbReference>
<organism evidence="2 3">
    <name type="scientific">Phytophthora sojae (strain P6497)</name>
    <name type="common">Soybean stem and root rot agent</name>
    <name type="synonym">Phytophthora megasperma f. sp. glycines</name>
    <dbReference type="NCBI Taxonomy" id="1094619"/>
    <lineage>
        <taxon>Eukaryota</taxon>
        <taxon>Sar</taxon>
        <taxon>Stramenopiles</taxon>
        <taxon>Oomycota</taxon>
        <taxon>Peronosporomycetes</taxon>
        <taxon>Peronosporales</taxon>
        <taxon>Peronosporaceae</taxon>
        <taxon>Phytophthora</taxon>
    </lineage>
</organism>
<evidence type="ECO:0000313" key="3">
    <source>
        <dbReference type="Proteomes" id="UP000002640"/>
    </source>
</evidence>
<dbReference type="PANTHER" id="PTHR31569:SF4">
    <property type="entry name" value="SWIM-TYPE DOMAIN-CONTAINING PROTEIN"/>
    <property type="match status" value="1"/>
</dbReference>
<reference evidence="2 3" key="1">
    <citation type="journal article" date="2006" name="Science">
        <title>Phytophthora genome sequences uncover evolutionary origins and mechanisms of pathogenesis.</title>
        <authorList>
            <person name="Tyler B.M."/>
            <person name="Tripathy S."/>
            <person name="Zhang X."/>
            <person name="Dehal P."/>
            <person name="Jiang R.H."/>
            <person name="Aerts A."/>
            <person name="Arredondo F.D."/>
            <person name="Baxter L."/>
            <person name="Bensasson D."/>
            <person name="Beynon J.L."/>
            <person name="Chapman J."/>
            <person name="Damasceno C.M."/>
            <person name="Dorrance A.E."/>
            <person name="Dou D."/>
            <person name="Dickerman A.W."/>
            <person name="Dubchak I.L."/>
            <person name="Garbelotto M."/>
            <person name="Gijzen M."/>
            <person name="Gordon S.G."/>
            <person name="Govers F."/>
            <person name="Grunwald N.J."/>
            <person name="Huang W."/>
            <person name="Ivors K.L."/>
            <person name="Jones R.W."/>
            <person name="Kamoun S."/>
            <person name="Krampis K."/>
            <person name="Lamour K.H."/>
            <person name="Lee M.K."/>
            <person name="McDonald W.H."/>
            <person name="Medina M."/>
            <person name="Meijer H.J."/>
            <person name="Nordberg E.K."/>
            <person name="Maclean D.J."/>
            <person name="Ospina-Giraldo M.D."/>
            <person name="Morris P.F."/>
            <person name="Phuntumart V."/>
            <person name="Putnam N.H."/>
            <person name="Rash S."/>
            <person name="Rose J.K."/>
            <person name="Sakihama Y."/>
            <person name="Salamov A.A."/>
            <person name="Savidor A."/>
            <person name="Scheuring C.F."/>
            <person name="Smith B.M."/>
            <person name="Sobral B.W."/>
            <person name="Terry A."/>
            <person name="Torto-Alalibo T.A."/>
            <person name="Win J."/>
            <person name="Xu Z."/>
            <person name="Zhang H."/>
            <person name="Grigoriev I.V."/>
            <person name="Rokhsar D.S."/>
            <person name="Boore J.L."/>
        </authorList>
    </citation>
    <scope>NUCLEOTIDE SEQUENCE [LARGE SCALE GENOMIC DNA]</scope>
    <source>
        <strain evidence="2 3">P6497</strain>
    </source>
</reference>
<dbReference type="STRING" id="1094619.G4Z7E5"/>
<name>G4Z7E5_PHYSP</name>
<dbReference type="EMBL" id="JH159153">
    <property type="protein sequence ID" value="EGZ19653.1"/>
    <property type="molecule type" value="Genomic_DNA"/>
</dbReference>
<accession>G4Z7E5</accession>
<dbReference type="PANTHER" id="PTHR31569">
    <property type="entry name" value="SWIM-TYPE DOMAIN-CONTAINING PROTEIN"/>
    <property type="match status" value="1"/>
</dbReference>
<protein>
    <recommendedName>
        <fullName evidence="1">ZSWIM1/3 RNaseH-like domain-containing protein</fullName>
    </recommendedName>
</protein>
<sequence>MEQTAVGFASEVRDDAPGVAIPSSSDKPPRGDCLAGFGAVFDTWGELFSSLSAFGDSTYQLFRKRTSTSVKLRNSQIEKRWNAAKTHRAEVMRLLPDTFEYYSVTMQCTHGFQLSRSSRPKLPSRRAAVTRGQWRRTSSMLTYMKSGGYKVCVSREGLQHNHAVGEQIYKHYPESRRLTHAALLDKVDSMARSGAKARGIQIYLREFTDNHPSIKDIHNLLARLKKNRRQAGSDSERAERALQELCSTDPGAVATCYLDSDKVAQTIVFQTRKMRRLFSAFPEVLTIDTNKNRYKLFSFVIRDIHGKVLIMPLLPPCMIQLLTVFVNI</sequence>
<proteinExistence type="predicted"/>
<dbReference type="AlphaFoldDB" id="G4Z7E5"/>
<keyword evidence="3" id="KW-1185">Reference proteome</keyword>
<feature type="domain" description="ZSWIM1/3 RNaseH-like" evidence="1">
    <location>
        <begin position="244"/>
        <end position="307"/>
    </location>
</feature>
<dbReference type="InterPro" id="IPR052579">
    <property type="entry name" value="Zinc_finger_SWIM"/>
</dbReference>